<feature type="non-terminal residue" evidence="1">
    <location>
        <position position="1"/>
    </location>
</feature>
<dbReference type="AlphaFoldDB" id="A0AA38LEB4"/>
<organism evidence="1 2">
    <name type="scientific">Taxus chinensis</name>
    <name type="common">Chinese yew</name>
    <name type="synonym">Taxus wallichiana var. chinensis</name>
    <dbReference type="NCBI Taxonomy" id="29808"/>
    <lineage>
        <taxon>Eukaryota</taxon>
        <taxon>Viridiplantae</taxon>
        <taxon>Streptophyta</taxon>
        <taxon>Embryophyta</taxon>
        <taxon>Tracheophyta</taxon>
        <taxon>Spermatophyta</taxon>
        <taxon>Pinopsida</taxon>
        <taxon>Pinidae</taxon>
        <taxon>Conifers II</taxon>
        <taxon>Cupressales</taxon>
        <taxon>Taxaceae</taxon>
        <taxon>Taxus</taxon>
    </lineage>
</organism>
<keyword evidence="2" id="KW-1185">Reference proteome</keyword>
<accession>A0AA38LEB4</accession>
<protein>
    <submittedName>
        <fullName evidence="1">Uncharacterized protein</fullName>
    </submittedName>
</protein>
<evidence type="ECO:0000313" key="1">
    <source>
        <dbReference type="EMBL" id="KAH9321469.1"/>
    </source>
</evidence>
<name>A0AA38LEB4_TAXCH</name>
<dbReference type="Proteomes" id="UP000824469">
    <property type="component" value="Unassembled WGS sequence"/>
</dbReference>
<reference evidence="1 2" key="1">
    <citation type="journal article" date="2021" name="Nat. Plants">
        <title>The Taxus genome provides insights into paclitaxel biosynthesis.</title>
        <authorList>
            <person name="Xiong X."/>
            <person name="Gou J."/>
            <person name="Liao Q."/>
            <person name="Li Y."/>
            <person name="Zhou Q."/>
            <person name="Bi G."/>
            <person name="Li C."/>
            <person name="Du R."/>
            <person name="Wang X."/>
            <person name="Sun T."/>
            <person name="Guo L."/>
            <person name="Liang H."/>
            <person name="Lu P."/>
            <person name="Wu Y."/>
            <person name="Zhang Z."/>
            <person name="Ro D.K."/>
            <person name="Shang Y."/>
            <person name="Huang S."/>
            <person name="Yan J."/>
        </authorList>
    </citation>
    <scope>NUCLEOTIDE SEQUENCE [LARGE SCALE GENOMIC DNA]</scope>
    <source>
        <strain evidence="1">Ta-2019</strain>
    </source>
</reference>
<proteinExistence type="predicted"/>
<evidence type="ECO:0000313" key="2">
    <source>
        <dbReference type="Proteomes" id="UP000824469"/>
    </source>
</evidence>
<gene>
    <name evidence="1" type="ORF">KI387_016108</name>
</gene>
<dbReference type="EMBL" id="JAHRHJ020000003">
    <property type="protein sequence ID" value="KAH9321469.1"/>
    <property type="molecule type" value="Genomic_DNA"/>
</dbReference>
<comment type="caution">
    <text evidence="1">The sequence shown here is derived from an EMBL/GenBank/DDBJ whole genome shotgun (WGS) entry which is preliminary data.</text>
</comment>
<sequence>DLRTIEDYAAWYATVLPWCLTIPKEAWATGARQPIEIWHGSKWQERVVGPNPEDPFD</sequence>
<feature type="non-terminal residue" evidence="1">
    <location>
        <position position="57"/>
    </location>
</feature>